<evidence type="ECO:0000256" key="8">
    <source>
        <dbReference type="RuleBase" id="RU003942"/>
    </source>
</evidence>
<dbReference type="InterPro" id="IPR000390">
    <property type="entry name" value="Small_drug/metabolite_transptr"/>
</dbReference>
<feature type="transmembrane region" description="Helical" evidence="9">
    <location>
        <begin position="85"/>
        <end position="104"/>
    </location>
</feature>
<evidence type="ECO:0000256" key="1">
    <source>
        <dbReference type="ARBA" id="ARBA00004651"/>
    </source>
</evidence>
<evidence type="ECO:0000256" key="9">
    <source>
        <dbReference type="SAM" id="Phobius"/>
    </source>
</evidence>
<evidence type="ECO:0000313" key="11">
    <source>
        <dbReference type="Proteomes" id="UP000183104"/>
    </source>
</evidence>
<dbReference type="Gene3D" id="1.10.3730.20">
    <property type="match status" value="1"/>
</dbReference>
<dbReference type="OrthoDB" id="9808638at2"/>
<evidence type="ECO:0000256" key="5">
    <source>
        <dbReference type="ARBA" id="ARBA00022989"/>
    </source>
</evidence>
<name>A0A0P9CBT2_9GAMM</name>
<dbReference type="FunFam" id="1.10.3730.20:FF:000001">
    <property type="entry name" value="Quaternary ammonium compound resistance transporter SugE"/>
    <property type="match status" value="1"/>
</dbReference>
<dbReference type="PANTHER" id="PTHR30561:SF1">
    <property type="entry name" value="MULTIDRUG TRANSPORTER EMRE"/>
    <property type="match status" value="1"/>
</dbReference>
<comment type="subcellular location">
    <subcellularLocation>
        <location evidence="1 8">Cell membrane</location>
        <topology evidence="1 8">Multi-pass membrane protein</topology>
    </subcellularLocation>
</comment>
<dbReference type="Pfam" id="PF00893">
    <property type="entry name" value="Multi_Drug_Res"/>
    <property type="match status" value="1"/>
</dbReference>
<dbReference type="GO" id="GO:1990961">
    <property type="term" value="P:xenobiotic detoxification by transmembrane export across the plasma membrane"/>
    <property type="evidence" value="ECO:0007669"/>
    <property type="project" value="UniProtKB-ARBA"/>
</dbReference>
<evidence type="ECO:0000256" key="4">
    <source>
        <dbReference type="ARBA" id="ARBA00022692"/>
    </source>
</evidence>
<feature type="transmembrane region" description="Helical" evidence="9">
    <location>
        <begin position="58"/>
        <end position="79"/>
    </location>
</feature>
<keyword evidence="5 9" id="KW-1133">Transmembrane helix</keyword>
<gene>
    <name evidence="10" type="ORF">SAMN05661077_2604</name>
</gene>
<proteinExistence type="inferred from homology"/>
<keyword evidence="4 8" id="KW-0812">Transmembrane</keyword>
<evidence type="ECO:0000256" key="2">
    <source>
        <dbReference type="ARBA" id="ARBA00022448"/>
    </source>
</evidence>
<dbReference type="InterPro" id="IPR037185">
    <property type="entry name" value="EmrE-like"/>
</dbReference>
<keyword evidence="2" id="KW-0813">Transport</keyword>
<accession>A0A0P9CBT2</accession>
<dbReference type="STRING" id="381306.AN478_06205"/>
<dbReference type="AlphaFoldDB" id="A0A0P9CBT2"/>
<sequence length="107" mass="11179">MQGWSFLVAAIVLEVAGTTCLKLSDGLTRLTPTLLMLVLYGVSLVCLAMAVKRIEIGVAYAVWAGMGTALIAVIGFVFFREVVTPLKIASIGLIILGVVGLNLGPTS</sequence>
<evidence type="ECO:0000256" key="3">
    <source>
        <dbReference type="ARBA" id="ARBA00022475"/>
    </source>
</evidence>
<keyword evidence="6 9" id="KW-0472">Membrane</keyword>
<evidence type="ECO:0000313" key="10">
    <source>
        <dbReference type="EMBL" id="SCY59462.1"/>
    </source>
</evidence>
<protein>
    <submittedName>
        <fullName evidence="10">Small multidrug resistance pump</fullName>
    </submittedName>
</protein>
<keyword evidence="3" id="KW-1003">Cell membrane</keyword>
<comment type="similarity">
    <text evidence="7 8">Belongs to the drug/metabolite transporter (DMT) superfamily. Small multidrug resistance (SMR) (TC 2.A.7.1) family.</text>
</comment>
<dbReference type="Proteomes" id="UP000183104">
    <property type="component" value="Unassembled WGS sequence"/>
</dbReference>
<dbReference type="SUPFAM" id="SSF103481">
    <property type="entry name" value="Multidrug resistance efflux transporter EmrE"/>
    <property type="match status" value="1"/>
</dbReference>
<dbReference type="EMBL" id="FMUN01000008">
    <property type="protein sequence ID" value="SCY59462.1"/>
    <property type="molecule type" value="Genomic_DNA"/>
</dbReference>
<dbReference type="GO" id="GO:0022857">
    <property type="term" value="F:transmembrane transporter activity"/>
    <property type="evidence" value="ECO:0007669"/>
    <property type="project" value="InterPro"/>
</dbReference>
<evidence type="ECO:0000256" key="7">
    <source>
        <dbReference type="ARBA" id="ARBA00038032"/>
    </source>
</evidence>
<keyword evidence="11" id="KW-1185">Reference proteome</keyword>
<feature type="transmembrane region" description="Helical" evidence="9">
    <location>
        <begin position="33"/>
        <end position="51"/>
    </location>
</feature>
<organism evidence="10 11">
    <name type="scientific">Thiohalorhabdus denitrificans</name>
    <dbReference type="NCBI Taxonomy" id="381306"/>
    <lineage>
        <taxon>Bacteria</taxon>
        <taxon>Pseudomonadati</taxon>
        <taxon>Pseudomonadota</taxon>
        <taxon>Gammaproteobacteria</taxon>
        <taxon>Thiohalorhabdales</taxon>
        <taxon>Thiohalorhabdaceae</taxon>
        <taxon>Thiohalorhabdus</taxon>
    </lineage>
</organism>
<reference evidence="11" key="1">
    <citation type="submission" date="2016-10" db="EMBL/GenBank/DDBJ databases">
        <authorList>
            <person name="Varghese N."/>
        </authorList>
    </citation>
    <scope>NUCLEOTIDE SEQUENCE [LARGE SCALE GENOMIC DNA]</scope>
    <source>
        <strain evidence="11">HL 19</strain>
    </source>
</reference>
<dbReference type="PANTHER" id="PTHR30561">
    <property type="entry name" value="SMR FAMILY PROTON-DEPENDENT DRUG EFFLUX TRANSPORTER SUGE"/>
    <property type="match status" value="1"/>
</dbReference>
<dbReference type="InterPro" id="IPR045324">
    <property type="entry name" value="Small_multidrug_res"/>
</dbReference>
<evidence type="ECO:0000256" key="6">
    <source>
        <dbReference type="ARBA" id="ARBA00023136"/>
    </source>
</evidence>
<dbReference type="RefSeq" id="WP_054965754.1">
    <property type="nucleotide sequence ID" value="NZ_FMUN01000008.1"/>
</dbReference>
<dbReference type="GO" id="GO:0005886">
    <property type="term" value="C:plasma membrane"/>
    <property type="evidence" value="ECO:0007669"/>
    <property type="project" value="UniProtKB-SubCell"/>
</dbReference>